<keyword evidence="2" id="KW-0812">Transmembrane</keyword>
<dbReference type="InterPro" id="IPR050879">
    <property type="entry name" value="Acyltransferase_3"/>
</dbReference>
<keyword evidence="4" id="KW-0808">Transferase</keyword>
<feature type="transmembrane region" description="Helical" evidence="2">
    <location>
        <begin position="72"/>
        <end position="94"/>
    </location>
</feature>
<gene>
    <name evidence="4" type="ORF">GON04_10045</name>
</gene>
<dbReference type="AlphaFoldDB" id="A0A6N8IUF5"/>
<feature type="transmembrane region" description="Helical" evidence="2">
    <location>
        <begin position="287"/>
        <end position="310"/>
    </location>
</feature>
<evidence type="ECO:0000313" key="5">
    <source>
        <dbReference type="Proteomes" id="UP000469385"/>
    </source>
</evidence>
<comment type="caution">
    <text evidence="4">The sequence shown here is derived from an EMBL/GenBank/DDBJ whole genome shotgun (WGS) entry which is preliminary data.</text>
</comment>
<sequence>MGVFRVHGRPGGPVLGQHPGAHRRAGHLRGVLRLGLHCHRAVQGSPLAASRASAVSETAAAPRAGRLDSIQALRAIAAVLVLVQHATVYVLMARNIDFKPYLQIDFGRMGVLLFFVISGFVMATCLDQGRRFLALRAMRIYPAFWLAIGCSALLLAPTGLPWHYNLLSAFLIPHQFPNTPYAIPYWTLVYEAVFYVVTYGLILLGGSRKIVTAGLLGWLAVVIAANRYANIPLLVPGAWILLSPLNAFYIVGMLACLHREPLFRIPATALAVFAAVAWTLGTSLQDAAPMAGQMVLACAYCAVLLLAIRFRSPAILVRLGDWSYGLYLLHVPVIGLAIYLLGAWAPGLRTSWTWLAVFSSALLAGFAFGWAEHRIHGVAKRLLRRRAVADGQPSRLSLRRKSW</sequence>
<reference evidence="4 5" key="1">
    <citation type="submission" date="2019-12" db="EMBL/GenBank/DDBJ databases">
        <authorList>
            <person name="Huq M.A."/>
        </authorList>
    </citation>
    <scope>NUCLEOTIDE SEQUENCE [LARGE SCALE GENOMIC DNA]</scope>
    <source>
        <strain evidence="4 5">MAH-25</strain>
    </source>
</reference>
<feature type="transmembrane region" description="Helical" evidence="2">
    <location>
        <begin position="183"/>
        <end position="203"/>
    </location>
</feature>
<evidence type="ECO:0000259" key="3">
    <source>
        <dbReference type="Pfam" id="PF01757"/>
    </source>
</evidence>
<dbReference type="GO" id="GO:0016020">
    <property type="term" value="C:membrane"/>
    <property type="evidence" value="ECO:0007669"/>
    <property type="project" value="TreeGrafter"/>
</dbReference>
<keyword evidence="5" id="KW-1185">Reference proteome</keyword>
<feature type="transmembrane region" description="Helical" evidence="2">
    <location>
        <begin position="235"/>
        <end position="255"/>
    </location>
</feature>
<feature type="transmembrane region" description="Helical" evidence="2">
    <location>
        <begin position="351"/>
        <end position="371"/>
    </location>
</feature>
<keyword evidence="2" id="KW-1133">Transmembrane helix</keyword>
<dbReference type="PANTHER" id="PTHR23028:SF131">
    <property type="entry name" value="BLR2367 PROTEIN"/>
    <property type="match status" value="1"/>
</dbReference>
<feature type="transmembrane region" description="Helical" evidence="2">
    <location>
        <begin position="322"/>
        <end position="345"/>
    </location>
</feature>
<protein>
    <submittedName>
        <fullName evidence="4">Acyltransferase family protein</fullName>
    </submittedName>
</protein>
<feature type="transmembrane region" description="Helical" evidence="2">
    <location>
        <begin position="262"/>
        <end position="281"/>
    </location>
</feature>
<dbReference type="PANTHER" id="PTHR23028">
    <property type="entry name" value="ACETYLTRANSFERASE"/>
    <property type="match status" value="1"/>
</dbReference>
<dbReference type="GO" id="GO:0000271">
    <property type="term" value="P:polysaccharide biosynthetic process"/>
    <property type="evidence" value="ECO:0007669"/>
    <property type="project" value="TreeGrafter"/>
</dbReference>
<evidence type="ECO:0000256" key="2">
    <source>
        <dbReference type="SAM" id="Phobius"/>
    </source>
</evidence>
<accession>A0A6N8IUF5</accession>
<dbReference type="GO" id="GO:0016747">
    <property type="term" value="F:acyltransferase activity, transferring groups other than amino-acyl groups"/>
    <property type="evidence" value="ECO:0007669"/>
    <property type="project" value="InterPro"/>
</dbReference>
<proteinExistence type="predicted"/>
<evidence type="ECO:0000313" key="4">
    <source>
        <dbReference type="EMBL" id="MVQ29790.1"/>
    </source>
</evidence>
<dbReference type="Pfam" id="PF01757">
    <property type="entry name" value="Acyl_transf_3"/>
    <property type="match status" value="1"/>
</dbReference>
<keyword evidence="2" id="KW-0472">Membrane</keyword>
<name>A0A6N8IUF5_9BURK</name>
<dbReference type="InterPro" id="IPR002656">
    <property type="entry name" value="Acyl_transf_3_dom"/>
</dbReference>
<feature type="domain" description="Acyltransferase 3" evidence="3">
    <location>
        <begin position="68"/>
        <end position="368"/>
    </location>
</feature>
<feature type="transmembrane region" description="Helical" evidence="2">
    <location>
        <begin position="138"/>
        <end position="163"/>
    </location>
</feature>
<dbReference type="Proteomes" id="UP000469385">
    <property type="component" value="Unassembled WGS sequence"/>
</dbReference>
<organism evidence="4 5">
    <name type="scientific">Ramlibacter pinisoli</name>
    <dbReference type="NCBI Taxonomy" id="2682844"/>
    <lineage>
        <taxon>Bacteria</taxon>
        <taxon>Pseudomonadati</taxon>
        <taxon>Pseudomonadota</taxon>
        <taxon>Betaproteobacteria</taxon>
        <taxon>Burkholderiales</taxon>
        <taxon>Comamonadaceae</taxon>
        <taxon>Ramlibacter</taxon>
    </lineage>
</organism>
<dbReference type="EMBL" id="WSEL01000003">
    <property type="protein sequence ID" value="MVQ29790.1"/>
    <property type="molecule type" value="Genomic_DNA"/>
</dbReference>
<feature type="transmembrane region" description="Helical" evidence="2">
    <location>
        <begin position="210"/>
        <end position="229"/>
    </location>
</feature>
<feature type="region of interest" description="Disordered" evidence="1">
    <location>
        <begin position="1"/>
        <end position="22"/>
    </location>
</feature>
<keyword evidence="4" id="KW-0012">Acyltransferase</keyword>
<evidence type="ECO:0000256" key="1">
    <source>
        <dbReference type="SAM" id="MobiDB-lite"/>
    </source>
</evidence>
<feature type="transmembrane region" description="Helical" evidence="2">
    <location>
        <begin position="106"/>
        <end position="126"/>
    </location>
</feature>